<dbReference type="PROSITE" id="PS01360">
    <property type="entry name" value="ZF_MYND_1"/>
    <property type="match status" value="1"/>
</dbReference>
<keyword evidence="1" id="KW-0479">Metal-binding</keyword>
<evidence type="ECO:0000256" key="2">
    <source>
        <dbReference type="ARBA" id="ARBA00022771"/>
    </source>
</evidence>
<feature type="region of interest" description="Disordered" evidence="5">
    <location>
        <begin position="1"/>
        <end position="25"/>
    </location>
</feature>
<dbReference type="EMBL" id="JH687409">
    <property type="protein sequence ID" value="EIM79148.1"/>
    <property type="molecule type" value="Genomic_DNA"/>
</dbReference>
<dbReference type="OrthoDB" id="3270330at2759"/>
<dbReference type="Gene3D" id="6.10.140.2220">
    <property type="match status" value="1"/>
</dbReference>
<dbReference type="InterPro" id="IPR002893">
    <property type="entry name" value="Znf_MYND"/>
</dbReference>
<dbReference type="GeneID" id="18795979"/>
<keyword evidence="3" id="KW-0862">Zinc</keyword>
<feature type="region of interest" description="Disordered" evidence="5">
    <location>
        <begin position="151"/>
        <end position="209"/>
    </location>
</feature>
<feature type="domain" description="MYND-type" evidence="6">
    <location>
        <begin position="863"/>
        <end position="904"/>
    </location>
</feature>
<proteinExistence type="predicted"/>
<name>R7RWK4_STEHR</name>
<evidence type="ECO:0000256" key="5">
    <source>
        <dbReference type="SAM" id="MobiDB-lite"/>
    </source>
</evidence>
<keyword evidence="8" id="KW-1185">Reference proteome</keyword>
<protein>
    <recommendedName>
        <fullName evidence="6">MYND-type domain-containing protein</fullName>
    </recommendedName>
</protein>
<evidence type="ECO:0000256" key="3">
    <source>
        <dbReference type="ARBA" id="ARBA00022833"/>
    </source>
</evidence>
<evidence type="ECO:0000313" key="7">
    <source>
        <dbReference type="EMBL" id="EIM79148.1"/>
    </source>
</evidence>
<feature type="compositionally biased region" description="Low complexity" evidence="5">
    <location>
        <begin position="199"/>
        <end position="209"/>
    </location>
</feature>
<feature type="compositionally biased region" description="Acidic residues" evidence="5">
    <location>
        <begin position="246"/>
        <end position="257"/>
    </location>
</feature>
<feature type="compositionally biased region" description="Acidic residues" evidence="5">
    <location>
        <begin position="289"/>
        <end position="321"/>
    </location>
</feature>
<reference evidence="8" key="1">
    <citation type="journal article" date="2012" name="Science">
        <title>The Paleozoic origin of enzymatic lignin decomposition reconstructed from 31 fungal genomes.</title>
        <authorList>
            <person name="Floudas D."/>
            <person name="Binder M."/>
            <person name="Riley R."/>
            <person name="Barry K."/>
            <person name="Blanchette R.A."/>
            <person name="Henrissat B."/>
            <person name="Martinez A.T."/>
            <person name="Otillar R."/>
            <person name="Spatafora J.W."/>
            <person name="Yadav J.S."/>
            <person name="Aerts A."/>
            <person name="Benoit I."/>
            <person name="Boyd A."/>
            <person name="Carlson A."/>
            <person name="Copeland A."/>
            <person name="Coutinho P.M."/>
            <person name="de Vries R.P."/>
            <person name="Ferreira P."/>
            <person name="Findley K."/>
            <person name="Foster B."/>
            <person name="Gaskell J."/>
            <person name="Glotzer D."/>
            <person name="Gorecki P."/>
            <person name="Heitman J."/>
            <person name="Hesse C."/>
            <person name="Hori C."/>
            <person name="Igarashi K."/>
            <person name="Jurgens J.A."/>
            <person name="Kallen N."/>
            <person name="Kersten P."/>
            <person name="Kohler A."/>
            <person name="Kuees U."/>
            <person name="Kumar T.K.A."/>
            <person name="Kuo A."/>
            <person name="LaButti K."/>
            <person name="Larrondo L.F."/>
            <person name="Lindquist E."/>
            <person name="Ling A."/>
            <person name="Lombard V."/>
            <person name="Lucas S."/>
            <person name="Lundell T."/>
            <person name="Martin R."/>
            <person name="McLaughlin D.J."/>
            <person name="Morgenstern I."/>
            <person name="Morin E."/>
            <person name="Murat C."/>
            <person name="Nagy L.G."/>
            <person name="Nolan M."/>
            <person name="Ohm R.A."/>
            <person name="Patyshakuliyeva A."/>
            <person name="Rokas A."/>
            <person name="Ruiz-Duenas F.J."/>
            <person name="Sabat G."/>
            <person name="Salamov A."/>
            <person name="Samejima M."/>
            <person name="Schmutz J."/>
            <person name="Slot J.C."/>
            <person name="St John F."/>
            <person name="Stenlid J."/>
            <person name="Sun H."/>
            <person name="Sun S."/>
            <person name="Syed K."/>
            <person name="Tsang A."/>
            <person name="Wiebenga A."/>
            <person name="Young D."/>
            <person name="Pisabarro A."/>
            <person name="Eastwood D.C."/>
            <person name="Martin F."/>
            <person name="Cullen D."/>
            <person name="Grigoriev I.V."/>
            <person name="Hibbett D.S."/>
        </authorList>
    </citation>
    <scope>NUCLEOTIDE SEQUENCE [LARGE SCALE GENOMIC DNA]</scope>
    <source>
        <strain evidence="8">FP-91666</strain>
    </source>
</reference>
<dbReference type="KEGG" id="shs:STEHIDRAFT_116773"/>
<accession>R7RWK4</accession>
<evidence type="ECO:0000256" key="4">
    <source>
        <dbReference type="PROSITE-ProRule" id="PRU00134"/>
    </source>
</evidence>
<keyword evidence="2 4" id="KW-0863">Zinc-finger</keyword>
<evidence type="ECO:0000259" key="6">
    <source>
        <dbReference type="PROSITE" id="PS50865"/>
    </source>
</evidence>
<organism evidence="7 8">
    <name type="scientific">Stereum hirsutum (strain FP-91666)</name>
    <name type="common">White-rot fungus</name>
    <dbReference type="NCBI Taxonomy" id="721885"/>
    <lineage>
        <taxon>Eukaryota</taxon>
        <taxon>Fungi</taxon>
        <taxon>Dikarya</taxon>
        <taxon>Basidiomycota</taxon>
        <taxon>Agaricomycotina</taxon>
        <taxon>Agaricomycetes</taxon>
        <taxon>Russulales</taxon>
        <taxon>Stereaceae</taxon>
        <taxon>Stereum</taxon>
    </lineage>
</organism>
<dbReference type="GO" id="GO:0008270">
    <property type="term" value="F:zinc ion binding"/>
    <property type="evidence" value="ECO:0007669"/>
    <property type="project" value="UniProtKB-KW"/>
</dbReference>
<gene>
    <name evidence="7" type="ORF">STEHIDRAFT_116773</name>
</gene>
<dbReference type="SUPFAM" id="SSF144232">
    <property type="entry name" value="HIT/MYND zinc finger-like"/>
    <property type="match status" value="1"/>
</dbReference>
<feature type="region of interest" description="Disordered" evidence="5">
    <location>
        <begin position="38"/>
        <end position="106"/>
    </location>
</feature>
<feature type="compositionally biased region" description="Polar residues" evidence="5">
    <location>
        <begin position="1"/>
        <end position="10"/>
    </location>
</feature>
<dbReference type="Pfam" id="PF01753">
    <property type="entry name" value="zf-MYND"/>
    <property type="match status" value="1"/>
</dbReference>
<feature type="compositionally biased region" description="Low complexity" evidence="5">
    <location>
        <begin position="164"/>
        <end position="179"/>
    </location>
</feature>
<dbReference type="Proteomes" id="UP000053927">
    <property type="component" value="Unassembled WGS sequence"/>
</dbReference>
<dbReference type="AlphaFoldDB" id="R7RWK4"/>
<sequence>MSTTKATSPITAPAAPNPDQCAVGKDGELLDASKITWFNDPDDVTPIASSSSSPTSAMTTSSSTASQPLKKKKSLLDVLGKPAQVVGGQRRTGRPAKPRVADPNNSEPAEVTILSCAMSSYRKTLVAFAISGARSRQEAQADEDHFRYHKTAKGAESTNASAPGKNGTKTKVATKTNANTKKDVVDAPAKPHPRSVKRGAISSTTTTLGASSAATLVANTTAPKPVHATAAYVPADSNLDHHEIPDLEDVSDDEDEAVGAGGGGDSVQDVTGVEGNEDIGGETGTSEDGAWEDGALEDDADDLQEEDDDENEDEAEDDEAEMGYTYEEMKAFAEADRQAGKKPKKVDATEDIRTIFVPEKKGGMRCMVCKNVDHFAVYKRRCEELGLEVKERAIPKTIKHAATSIQSSLDPHLKPSTKPPPVTRDGLIEYLVELIITDHKALMLLLPAGTSHPLNMSILSIHAGARMTGDVCLQMLQMTIVIPDNLLVAHWSFWAQALIESTPTQHHITSISRAIDMDLIHNGLDHDNDSSGRSQRWLEILLGSPDFESPSLYMTLTQGTPNVLNFLSAEAKKQSQTWESLVKERIVEALCQAVIKSTPESSKHSYGPSTREAQLLEDNKTFVSTVKAHWHNIFQQIWEKPQNTLRPGRSRERTTIVGIVLTMGMPEESADAFADGFSRGLRTRGVNQIIKVSRLLGSLIHVAPSNHGPSADLIRALCRSTPLFQSLLSAVAEPSGAVAQPPVLNDRRTLTIPVMEMMVELMQSLSARWIHESETFIRNGLSRKKDYANLLLDALYLILKKKPSLITLFRDQYPRPSTLVSCLRLLRNPPMQSLQSIRTPSPQNVPTTILERYLVMERLCEEAKGCQRRGCSRRWHFRCKACHLTSYCGVSCQKQDWKEHRLVCGLRLKWDGRGTSVRLLQLPFRFDVT</sequence>
<dbReference type="PROSITE" id="PS50865">
    <property type="entry name" value="ZF_MYND_2"/>
    <property type="match status" value="1"/>
</dbReference>
<dbReference type="eggNOG" id="ENOG502RD12">
    <property type="taxonomic scope" value="Eukaryota"/>
</dbReference>
<dbReference type="RefSeq" id="XP_007311768.1">
    <property type="nucleotide sequence ID" value="XM_007311706.1"/>
</dbReference>
<feature type="region of interest" description="Disordered" evidence="5">
    <location>
        <begin position="233"/>
        <end position="321"/>
    </location>
</feature>
<evidence type="ECO:0000256" key="1">
    <source>
        <dbReference type="ARBA" id="ARBA00022723"/>
    </source>
</evidence>
<feature type="compositionally biased region" description="Low complexity" evidence="5">
    <location>
        <begin position="48"/>
        <end position="66"/>
    </location>
</feature>
<evidence type="ECO:0000313" key="8">
    <source>
        <dbReference type="Proteomes" id="UP000053927"/>
    </source>
</evidence>